<organism evidence="2 3">
    <name type="scientific">Caerostris extrusa</name>
    <name type="common">Bark spider</name>
    <name type="synonym">Caerostris bankana</name>
    <dbReference type="NCBI Taxonomy" id="172846"/>
    <lineage>
        <taxon>Eukaryota</taxon>
        <taxon>Metazoa</taxon>
        <taxon>Ecdysozoa</taxon>
        <taxon>Arthropoda</taxon>
        <taxon>Chelicerata</taxon>
        <taxon>Arachnida</taxon>
        <taxon>Araneae</taxon>
        <taxon>Araneomorphae</taxon>
        <taxon>Entelegynae</taxon>
        <taxon>Araneoidea</taxon>
        <taxon>Araneidae</taxon>
        <taxon>Caerostris</taxon>
    </lineage>
</organism>
<feature type="compositionally biased region" description="Polar residues" evidence="1">
    <location>
        <begin position="29"/>
        <end position="38"/>
    </location>
</feature>
<proteinExistence type="predicted"/>
<name>A0AAV4W4S7_CAEEX</name>
<keyword evidence="3" id="KW-1185">Reference proteome</keyword>
<protein>
    <submittedName>
        <fullName evidence="2">Uncharacterized protein</fullName>
    </submittedName>
</protein>
<gene>
    <name evidence="2" type="ORF">CEXT_539711</name>
</gene>
<dbReference type="Proteomes" id="UP001054945">
    <property type="component" value="Unassembled WGS sequence"/>
</dbReference>
<feature type="region of interest" description="Disordered" evidence="1">
    <location>
        <begin position="29"/>
        <end position="84"/>
    </location>
</feature>
<sequence>MYCRHTGCTKLSKDGVFATDSLSESSFEVIGQDTSSAESTEKVKENSQITSEDVIQEPIKEGFQESISEDKNKNSEYRESTKEEELQELCTIDKI</sequence>
<evidence type="ECO:0000313" key="3">
    <source>
        <dbReference type="Proteomes" id="UP001054945"/>
    </source>
</evidence>
<evidence type="ECO:0000256" key="1">
    <source>
        <dbReference type="SAM" id="MobiDB-lite"/>
    </source>
</evidence>
<evidence type="ECO:0000313" key="2">
    <source>
        <dbReference type="EMBL" id="GIY77075.1"/>
    </source>
</evidence>
<dbReference type="AlphaFoldDB" id="A0AAV4W4S7"/>
<accession>A0AAV4W4S7</accession>
<dbReference type="EMBL" id="BPLR01015575">
    <property type="protein sequence ID" value="GIY77075.1"/>
    <property type="molecule type" value="Genomic_DNA"/>
</dbReference>
<feature type="compositionally biased region" description="Basic and acidic residues" evidence="1">
    <location>
        <begin position="58"/>
        <end position="84"/>
    </location>
</feature>
<comment type="caution">
    <text evidence="2">The sequence shown here is derived from an EMBL/GenBank/DDBJ whole genome shotgun (WGS) entry which is preliminary data.</text>
</comment>
<reference evidence="2 3" key="1">
    <citation type="submission" date="2021-06" db="EMBL/GenBank/DDBJ databases">
        <title>Caerostris extrusa draft genome.</title>
        <authorList>
            <person name="Kono N."/>
            <person name="Arakawa K."/>
        </authorList>
    </citation>
    <scope>NUCLEOTIDE SEQUENCE [LARGE SCALE GENOMIC DNA]</scope>
</reference>